<dbReference type="EMBL" id="KV454484">
    <property type="protein sequence ID" value="ODV59920.1"/>
    <property type="molecule type" value="Genomic_DNA"/>
</dbReference>
<keyword evidence="3" id="KW-1185">Reference proteome</keyword>
<name>A0A1D2VEH4_9ASCO</name>
<organism evidence="2 3">
    <name type="scientific">Ascoidea rubescens DSM 1968</name>
    <dbReference type="NCBI Taxonomy" id="1344418"/>
    <lineage>
        <taxon>Eukaryota</taxon>
        <taxon>Fungi</taxon>
        <taxon>Dikarya</taxon>
        <taxon>Ascomycota</taxon>
        <taxon>Saccharomycotina</taxon>
        <taxon>Saccharomycetes</taxon>
        <taxon>Ascoideaceae</taxon>
        <taxon>Ascoidea</taxon>
    </lineage>
</organism>
<keyword evidence="1" id="KW-0812">Transmembrane</keyword>
<dbReference type="GeneID" id="30962340"/>
<keyword evidence="1" id="KW-0472">Membrane</keyword>
<protein>
    <submittedName>
        <fullName evidence="2">Uncharacterized protein</fullName>
    </submittedName>
</protein>
<evidence type="ECO:0000256" key="1">
    <source>
        <dbReference type="SAM" id="Phobius"/>
    </source>
</evidence>
<dbReference type="AlphaFoldDB" id="A0A1D2VEH4"/>
<evidence type="ECO:0000313" key="2">
    <source>
        <dbReference type="EMBL" id="ODV59920.1"/>
    </source>
</evidence>
<dbReference type="RefSeq" id="XP_020046227.1">
    <property type="nucleotide sequence ID" value="XM_020188704.1"/>
</dbReference>
<dbReference type="Proteomes" id="UP000095038">
    <property type="component" value="Unassembled WGS sequence"/>
</dbReference>
<keyword evidence="1" id="KW-1133">Transmembrane helix</keyword>
<evidence type="ECO:0000313" key="3">
    <source>
        <dbReference type="Proteomes" id="UP000095038"/>
    </source>
</evidence>
<reference evidence="3" key="1">
    <citation type="submission" date="2016-05" db="EMBL/GenBank/DDBJ databases">
        <title>Comparative genomics of biotechnologically important yeasts.</title>
        <authorList>
            <consortium name="DOE Joint Genome Institute"/>
            <person name="Riley R."/>
            <person name="Haridas S."/>
            <person name="Wolfe K.H."/>
            <person name="Lopes M.R."/>
            <person name="Hittinger C.T."/>
            <person name="Goker M."/>
            <person name="Salamov A."/>
            <person name="Wisecaver J."/>
            <person name="Long T.M."/>
            <person name="Aerts A.L."/>
            <person name="Barry K."/>
            <person name="Choi C."/>
            <person name="Clum A."/>
            <person name="Coughlan A.Y."/>
            <person name="Deshpande S."/>
            <person name="Douglass A.P."/>
            <person name="Hanson S.J."/>
            <person name="Klenk H.-P."/>
            <person name="Labutti K."/>
            <person name="Lapidus A."/>
            <person name="Lindquist E."/>
            <person name="Lipzen A."/>
            <person name="Meier-Kolthoff J.P."/>
            <person name="Ohm R.A."/>
            <person name="Otillar R.P."/>
            <person name="Pangilinan J."/>
            <person name="Peng Y."/>
            <person name="Rokas A."/>
            <person name="Rosa C.A."/>
            <person name="Scheuner C."/>
            <person name="Sibirny A.A."/>
            <person name="Slot J.C."/>
            <person name="Stielow J.B."/>
            <person name="Sun H."/>
            <person name="Kurtzman C.P."/>
            <person name="Blackwell M."/>
            <person name="Grigoriev I.V."/>
            <person name="Jeffries T.W."/>
        </authorList>
    </citation>
    <scope>NUCLEOTIDE SEQUENCE [LARGE SCALE GENOMIC DNA]</scope>
    <source>
        <strain evidence="3">DSM 1968</strain>
    </source>
</reference>
<proteinExistence type="predicted"/>
<gene>
    <name evidence="2" type="ORF">ASCRUDRAFT_108040</name>
</gene>
<feature type="transmembrane region" description="Helical" evidence="1">
    <location>
        <begin position="54"/>
        <end position="76"/>
    </location>
</feature>
<sequence>MNTCQFYNSFIIQHYQNQQSYYYHYDIIVQHIHYHNSELTSSNLISLPAKLGNLIPPSVCVVLPGAFSVVITAFYYDLYLALHWPGI</sequence>
<accession>A0A1D2VEH4</accession>
<dbReference type="InParanoid" id="A0A1D2VEH4"/>